<dbReference type="VEuPathDB" id="TriTrypDB:LdBPK_210780.1"/>
<dbReference type="EMBL" id="LR812641">
    <property type="protein sequence ID" value="CAC5429811.1"/>
    <property type="molecule type" value="Genomic_DNA"/>
</dbReference>
<dbReference type="AlphaFoldDB" id="A0A6J8FAS6"/>
<proteinExistence type="predicted"/>
<sequence>MQSSPSVASGSIARCETWPFPLRSSLLLLLPLDFPVFGNKGGLVVCIAHNFSMLRLSMHRISPPFWVGARLLSSTAVLRVEQSAEERAREEELRQKVQQKYRGMPIPEMTHHEYGHFSTMGINASAAQQAARSAGVQGYPGFGGGAFQNRGRVDWLFLLTGCTMVYLSGKILFRQFTRGVNGLELPLWTASVELQAKHILFAVQFQQSEQEQMKKDFEAVRQTNPFVDFFEWVRSRRPEFCCGRKYGADYVMHTLVSCLRGSDGTQLATLARTLQQSMTRRNGDSLQRVDDFVEQLQSAGYLFHGIRGVGSSGVYTPEPLPQPIYTPFREVNQCGAQESDLINALDVKNGEAHSSTPFSEAK</sequence>
<dbReference type="VEuPathDB" id="TriTrypDB:LDHU3_21.0860"/>
<dbReference type="VEuPathDB" id="TriTrypDB:LdCL_210012700"/>
<organism evidence="1 2">
    <name type="scientific">Leishmania donovani</name>
    <dbReference type="NCBI Taxonomy" id="5661"/>
    <lineage>
        <taxon>Eukaryota</taxon>
        <taxon>Discoba</taxon>
        <taxon>Euglenozoa</taxon>
        <taxon>Kinetoplastea</taxon>
        <taxon>Metakinetoplastina</taxon>
        <taxon>Trypanosomatida</taxon>
        <taxon>Trypanosomatidae</taxon>
        <taxon>Leishmaniinae</taxon>
        <taxon>Leishmania</taxon>
    </lineage>
</organism>
<dbReference type="Proteomes" id="UP000601710">
    <property type="component" value="Chromosome 21"/>
</dbReference>
<evidence type="ECO:0000313" key="2">
    <source>
        <dbReference type="Proteomes" id="UP000601710"/>
    </source>
</evidence>
<evidence type="ECO:0000313" key="1">
    <source>
        <dbReference type="EMBL" id="CAC5429811.1"/>
    </source>
</evidence>
<name>A0A6J8FAS6_LEIDO</name>
<gene>
    <name evidence="1" type="ORF">LDHU3_21.0860</name>
</gene>
<accession>A0A6J8FAS6</accession>
<protein>
    <submittedName>
        <fullName evidence="1">Hypothetical_protein_conserved</fullName>
    </submittedName>
</protein>
<reference evidence="1" key="1">
    <citation type="submission" date="2020-06" db="EMBL/GenBank/DDBJ databases">
        <authorList>
            <person name="Camacho E."/>
            <person name="Gonzalez-de la Fuente S."/>
            <person name="Rastrojo A."/>
            <person name="Peiro-Pastor R."/>
            <person name="Solana JC."/>
            <person name="Tabera L."/>
            <person name="Gamarro F."/>
            <person name="Carrasco-Ramiro F."/>
            <person name="Requena JM."/>
            <person name="Aguado B."/>
        </authorList>
    </citation>
    <scope>NUCLEOTIDE SEQUENCE</scope>
</reference>